<evidence type="ECO:0000313" key="4">
    <source>
        <dbReference type="Proteomes" id="UP000306973"/>
    </source>
</evidence>
<feature type="signal peptide" evidence="1">
    <location>
        <begin position="1"/>
        <end position="30"/>
    </location>
</feature>
<proteinExistence type="predicted"/>
<dbReference type="Gene3D" id="3.10.560.10">
    <property type="entry name" value="Outer membrane lipoprotein wza domain like"/>
    <property type="match status" value="1"/>
</dbReference>
<evidence type="ECO:0000256" key="1">
    <source>
        <dbReference type="SAM" id="SignalP"/>
    </source>
</evidence>
<dbReference type="RefSeq" id="WP_138181898.1">
    <property type="nucleotide sequence ID" value="NZ_VBUI01000019.1"/>
</dbReference>
<reference evidence="3 4" key="1">
    <citation type="journal article" date="2007" name="Int. J. Syst. Evol. Microbiol.">
        <title>Halomonas saccharevitans sp. nov., Halomonas arcis sp. nov. and Halomonas subterranea sp. nov., halophilic bacteria isolated from hypersaline environments of China.</title>
        <authorList>
            <person name="Xu X.W."/>
            <person name="Wu Y.H."/>
            <person name="Zhou Z."/>
            <person name="Wang C.S."/>
            <person name="Zhou Y.G."/>
            <person name="Zhang H.B."/>
            <person name="Wang Y."/>
            <person name="Wu M."/>
        </authorList>
    </citation>
    <scope>NUCLEOTIDE SEQUENCE [LARGE SCALE GENOMIC DNA]</scope>
    <source>
        <strain evidence="3 4">TBZ3</strain>
    </source>
</reference>
<comment type="caution">
    <text evidence="3">The sequence shown here is derived from an EMBL/GenBank/DDBJ whole genome shotgun (WGS) entry which is preliminary data.</text>
</comment>
<dbReference type="Pfam" id="PF06251">
    <property type="entry name" value="Caps_syn_GfcC_C"/>
    <property type="match status" value="1"/>
</dbReference>
<feature type="domain" description="Capsule biosynthesis GfcC-like C-terminal" evidence="2">
    <location>
        <begin position="180"/>
        <end position="224"/>
    </location>
</feature>
<evidence type="ECO:0000259" key="2">
    <source>
        <dbReference type="Pfam" id="PF06251"/>
    </source>
</evidence>
<dbReference type="InterPro" id="IPR010425">
    <property type="entry name" value="Caps_synth_GfcC-like_C"/>
</dbReference>
<keyword evidence="4" id="KW-1185">Reference proteome</keyword>
<accession>A0A5R8MEM8</accession>
<gene>
    <name evidence="3" type="ORF">FEI13_12730</name>
</gene>
<dbReference type="EMBL" id="VBUI01000019">
    <property type="protein sequence ID" value="TLF48582.1"/>
    <property type="molecule type" value="Genomic_DNA"/>
</dbReference>
<organism evidence="3 4">
    <name type="scientific">Halomonas urmiana</name>
    <dbReference type="NCBI Taxonomy" id="490901"/>
    <lineage>
        <taxon>Bacteria</taxon>
        <taxon>Pseudomonadati</taxon>
        <taxon>Pseudomonadota</taxon>
        <taxon>Gammaproteobacteria</taxon>
        <taxon>Oceanospirillales</taxon>
        <taxon>Halomonadaceae</taxon>
        <taxon>Halomonas</taxon>
    </lineage>
</organism>
<dbReference type="AlphaFoldDB" id="A0A5R8MEM8"/>
<protein>
    <recommendedName>
        <fullName evidence="2">Capsule biosynthesis GfcC-like C-terminal domain-containing protein</fullName>
    </recommendedName>
</protein>
<evidence type="ECO:0000313" key="3">
    <source>
        <dbReference type="EMBL" id="TLF48582.1"/>
    </source>
</evidence>
<dbReference type="OrthoDB" id="7060856at2"/>
<feature type="chain" id="PRO_5024439742" description="Capsule biosynthesis GfcC-like C-terminal domain-containing protein" evidence="1">
    <location>
        <begin position="31"/>
        <end position="263"/>
    </location>
</feature>
<sequence>MIPRISSFTGLRPARLLLFGLAMLPLSSQAETTLREAWLEQPALPAAGYAFHQRAEDVARHRQQGRELQAELELAARHAAERGELPWAHALTRWEQQIAAYRQAPEHARTPGRIDITALVAAPRHNPPLSRLAHFGGCEPPNWVEVWHIGGVSRLTHQAGMTVAQALDTASEGRAQRQVDSAWRISPLGRVGDVGIAAWNHDPVEVTPGSRIVQRLPESLMADDTLGSAEWIDTSLPRYLATRLPGDRCTLHAISHATDESSP</sequence>
<keyword evidence="1" id="KW-0732">Signal</keyword>
<name>A0A5R8MEM8_9GAMM</name>
<dbReference type="Proteomes" id="UP000306973">
    <property type="component" value="Unassembled WGS sequence"/>
</dbReference>